<proteinExistence type="predicted"/>
<evidence type="ECO:0000313" key="13">
    <source>
        <dbReference type="EMBL" id="TRY97514.1"/>
    </source>
</evidence>
<dbReference type="AlphaFoldDB" id="A0A553R5S3"/>
<accession>A0A553R5S3</accession>
<dbReference type="SUPFAM" id="SSF54928">
    <property type="entry name" value="RNA-binding domain, RBD"/>
    <property type="match status" value="2"/>
</dbReference>
<evidence type="ECO:0000256" key="8">
    <source>
        <dbReference type="ARBA" id="ARBA00023242"/>
    </source>
</evidence>
<evidence type="ECO:0000256" key="6">
    <source>
        <dbReference type="ARBA" id="ARBA00022884"/>
    </source>
</evidence>
<organism evidence="13 14">
    <name type="scientific">Danionella cerebrum</name>
    <dbReference type="NCBI Taxonomy" id="2873325"/>
    <lineage>
        <taxon>Eukaryota</taxon>
        <taxon>Metazoa</taxon>
        <taxon>Chordata</taxon>
        <taxon>Craniata</taxon>
        <taxon>Vertebrata</taxon>
        <taxon>Euteleostomi</taxon>
        <taxon>Actinopterygii</taxon>
        <taxon>Neopterygii</taxon>
        <taxon>Teleostei</taxon>
        <taxon>Ostariophysi</taxon>
        <taxon>Cypriniformes</taxon>
        <taxon>Danionidae</taxon>
        <taxon>Danioninae</taxon>
        <taxon>Danionella</taxon>
    </lineage>
</organism>
<dbReference type="InterPro" id="IPR000504">
    <property type="entry name" value="RRM_dom"/>
</dbReference>
<keyword evidence="2" id="KW-1017">Isopeptide bond</keyword>
<dbReference type="FunFam" id="3.30.70.330:FF:000031">
    <property type="entry name" value="Heterogeneous nuclear ribonucleoprotein h3 isoform"/>
    <property type="match status" value="1"/>
</dbReference>
<dbReference type="PROSITE" id="PS50102">
    <property type="entry name" value="RRM"/>
    <property type="match status" value="3"/>
</dbReference>
<dbReference type="FunFam" id="3.30.70.330:FF:000071">
    <property type="entry name" value="heterogeneous nuclear ribonucleoprotein H isoform X1"/>
    <property type="match status" value="1"/>
</dbReference>
<evidence type="ECO:0000256" key="1">
    <source>
        <dbReference type="ARBA" id="ARBA00004123"/>
    </source>
</evidence>
<dbReference type="SMART" id="SM00360">
    <property type="entry name" value="RRM"/>
    <property type="match status" value="3"/>
</dbReference>
<dbReference type="GO" id="GO:1990904">
    <property type="term" value="C:ribonucleoprotein complex"/>
    <property type="evidence" value="ECO:0007669"/>
    <property type="project" value="UniProtKB-KW"/>
</dbReference>
<dbReference type="GO" id="GO:0003723">
    <property type="term" value="F:RNA binding"/>
    <property type="evidence" value="ECO:0007669"/>
    <property type="project" value="UniProtKB-UniRule"/>
</dbReference>
<keyword evidence="6 10" id="KW-0694">RNA-binding</keyword>
<dbReference type="InterPro" id="IPR050666">
    <property type="entry name" value="ESRP"/>
</dbReference>
<evidence type="ECO:0000256" key="11">
    <source>
        <dbReference type="SAM" id="MobiDB-lite"/>
    </source>
</evidence>
<protein>
    <recommendedName>
        <fullName evidence="12">RRM domain-containing protein</fullName>
    </recommendedName>
</protein>
<dbReference type="STRING" id="623744.A0A553R5S3"/>
<sequence>MADDEGFVVRVRGLPWSCAAEEVSRFFSGCKIANNGTAIHFTYTREGRPSGEAFVELESDEDLKIAVKKDRDSMGHRYVEVFKSNNVEMDWVLKHTGPNCPETEGDGLVRLRGLPFGCSKEEIVQFFSGLEIVPNGITLPVDFQGRSTGEAFVQFASQDIAEKALKKHKERIGHRYIEIFKSSRAEVRTNYEPPRKGMGMQRPSPYDRPSGGGRGYNGHCVHMRGLPYRASEPDIYNFFSPLNPVRVHIEVGPDGRVTGEADVEFATHEDAVAAMSKDKANMPGGSNGGYGGQMMGGMGSQSSYGHGGQQMGGGYSGGYGNQSSMGGYNDYNSPGGMSNSYYGGSRGSVGMNGMGGGWGM</sequence>
<keyword evidence="8" id="KW-0539">Nucleus</keyword>
<reference evidence="13 14" key="1">
    <citation type="journal article" date="2019" name="Sci. Data">
        <title>Hybrid genome assembly and annotation of Danionella translucida.</title>
        <authorList>
            <person name="Kadobianskyi M."/>
            <person name="Schulze L."/>
            <person name="Schuelke M."/>
            <person name="Judkewitz B."/>
        </authorList>
    </citation>
    <scope>NUCLEOTIDE SEQUENCE [LARGE SCALE GENOMIC DNA]</scope>
    <source>
        <strain evidence="13 14">Bolton</strain>
    </source>
</reference>
<feature type="domain" description="RRM" evidence="12">
    <location>
        <begin position="219"/>
        <end position="284"/>
    </location>
</feature>
<dbReference type="CDD" id="cd12729">
    <property type="entry name" value="RRM1_hnRNPH_hnRNPH2_hnRNPF"/>
    <property type="match status" value="1"/>
</dbReference>
<evidence type="ECO:0000256" key="10">
    <source>
        <dbReference type="PROSITE-ProRule" id="PRU00176"/>
    </source>
</evidence>
<dbReference type="CDD" id="cd12731">
    <property type="entry name" value="RRM2_hnRNPH_hnRNPH2_hnRNPF"/>
    <property type="match status" value="1"/>
</dbReference>
<dbReference type="Gene3D" id="3.30.70.330">
    <property type="match status" value="3"/>
</dbReference>
<dbReference type="Pfam" id="PF00076">
    <property type="entry name" value="RRM_1"/>
    <property type="match status" value="2"/>
</dbReference>
<keyword evidence="3" id="KW-0597">Phosphoprotein</keyword>
<dbReference type="OrthoDB" id="431068at2759"/>
<name>A0A553R5S3_9TELE</name>
<feature type="region of interest" description="Disordered" evidence="11">
    <location>
        <begin position="190"/>
        <end position="209"/>
    </location>
</feature>
<feature type="domain" description="RRM" evidence="12">
    <location>
        <begin position="7"/>
        <end position="94"/>
    </location>
</feature>
<dbReference type="PANTHER" id="PTHR13976">
    <property type="entry name" value="HETEROGENEOUS NUCLEAR RIBONUCLEOPROTEIN-RELATED"/>
    <property type="match status" value="1"/>
</dbReference>
<gene>
    <name evidence="13" type="ORF">DNTS_000318</name>
</gene>
<evidence type="ECO:0000256" key="5">
    <source>
        <dbReference type="ARBA" id="ARBA00022843"/>
    </source>
</evidence>
<dbReference type="InterPro" id="IPR012677">
    <property type="entry name" value="Nucleotide-bd_a/b_plait_sf"/>
</dbReference>
<keyword evidence="9" id="KW-0687">Ribonucleoprotein</keyword>
<evidence type="ECO:0000256" key="3">
    <source>
        <dbReference type="ARBA" id="ARBA00022553"/>
    </source>
</evidence>
<evidence type="ECO:0000256" key="9">
    <source>
        <dbReference type="ARBA" id="ARBA00023274"/>
    </source>
</evidence>
<keyword evidence="4" id="KW-0677">Repeat</keyword>
<dbReference type="Proteomes" id="UP000316079">
    <property type="component" value="Unassembled WGS sequence"/>
</dbReference>
<comment type="caution">
    <text evidence="13">The sequence shown here is derived from an EMBL/GenBank/DDBJ whole genome shotgun (WGS) entry which is preliminary data.</text>
</comment>
<evidence type="ECO:0000256" key="2">
    <source>
        <dbReference type="ARBA" id="ARBA00022499"/>
    </source>
</evidence>
<evidence type="ECO:0000259" key="12">
    <source>
        <dbReference type="PROSITE" id="PS50102"/>
    </source>
</evidence>
<dbReference type="GO" id="GO:0005634">
    <property type="term" value="C:nucleus"/>
    <property type="evidence" value="ECO:0007669"/>
    <property type="project" value="UniProtKB-SubCell"/>
</dbReference>
<feature type="domain" description="RRM" evidence="12">
    <location>
        <begin position="107"/>
        <end position="184"/>
    </location>
</feature>
<evidence type="ECO:0000313" key="14">
    <source>
        <dbReference type="Proteomes" id="UP000316079"/>
    </source>
</evidence>
<dbReference type="EMBL" id="SRMA01025221">
    <property type="protein sequence ID" value="TRY97514.1"/>
    <property type="molecule type" value="Genomic_DNA"/>
</dbReference>
<evidence type="ECO:0000256" key="7">
    <source>
        <dbReference type="ARBA" id="ARBA00022990"/>
    </source>
</evidence>
<dbReference type="InterPro" id="IPR035979">
    <property type="entry name" value="RBD_domain_sf"/>
</dbReference>
<keyword evidence="7" id="KW-0007">Acetylation</keyword>
<comment type="subcellular location">
    <subcellularLocation>
        <location evidence="1">Nucleus</location>
    </subcellularLocation>
</comment>
<keyword evidence="14" id="KW-1185">Reference proteome</keyword>
<evidence type="ECO:0000256" key="4">
    <source>
        <dbReference type="ARBA" id="ARBA00022737"/>
    </source>
</evidence>
<keyword evidence="5" id="KW-0832">Ubl conjugation</keyword>